<dbReference type="PANTHER" id="PTHR43433:SF5">
    <property type="entry name" value="AB HYDROLASE-1 DOMAIN-CONTAINING PROTEIN"/>
    <property type="match status" value="1"/>
</dbReference>
<dbReference type="SUPFAM" id="SSF53474">
    <property type="entry name" value="alpha/beta-Hydrolases"/>
    <property type="match status" value="1"/>
</dbReference>
<proteinExistence type="predicted"/>
<evidence type="ECO:0000259" key="1">
    <source>
        <dbReference type="Pfam" id="PF00561"/>
    </source>
</evidence>
<dbReference type="InterPro" id="IPR050471">
    <property type="entry name" value="AB_hydrolase"/>
</dbReference>
<organism evidence="2 3">
    <name type="scientific">Nesterenkonia sedimenti</name>
    <dbReference type="NCBI Taxonomy" id="1463632"/>
    <lineage>
        <taxon>Bacteria</taxon>
        <taxon>Bacillati</taxon>
        <taxon>Actinomycetota</taxon>
        <taxon>Actinomycetes</taxon>
        <taxon>Micrococcales</taxon>
        <taxon>Micrococcaceae</taxon>
        <taxon>Nesterenkonia</taxon>
    </lineage>
</organism>
<dbReference type="GO" id="GO:0046503">
    <property type="term" value="P:glycerolipid catabolic process"/>
    <property type="evidence" value="ECO:0007669"/>
    <property type="project" value="TreeGrafter"/>
</dbReference>
<reference evidence="2 3" key="1">
    <citation type="submission" date="2020-04" db="EMBL/GenBank/DDBJ databases">
        <title>Nesterenkonia sp. nov., isolated from marine sediment.</title>
        <authorList>
            <person name="Zhang G."/>
        </authorList>
    </citation>
    <scope>NUCLEOTIDE SEQUENCE [LARGE SCALE GENOMIC DNA]</scope>
    <source>
        <strain evidence="2 3">MY13</strain>
    </source>
</reference>
<keyword evidence="2" id="KW-0378">Hydrolase</keyword>
<accession>A0A7X8TKX5</accession>
<dbReference type="EMBL" id="JABAHY010000010">
    <property type="protein sequence ID" value="NLS10471.1"/>
    <property type="molecule type" value="Genomic_DNA"/>
</dbReference>
<evidence type="ECO:0000313" key="2">
    <source>
        <dbReference type="EMBL" id="NLS10471.1"/>
    </source>
</evidence>
<name>A0A7X8TKX5_9MICC</name>
<comment type="caution">
    <text evidence="2">The sequence shown here is derived from an EMBL/GenBank/DDBJ whole genome shotgun (WGS) entry which is preliminary data.</text>
</comment>
<dbReference type="PANTHER" id="PTHR43433">
    <property type="entry name" value="HYDROLASE, ALPHA/BETA FOLD FAMILY PROTEIN"/>
    <property type="match status" value="1"/>
</dbReference>
<sequence length="278" mass="30400">MYRERPGLSTRGDQAAVPTFQTDGATLAYELDPREGPVFVQTHGLTSSAWREHRSGLDMTGRLRGFRVLRYDARGHGSSTGRTVPADYRWPQLGDDLLRLLDAVIPGQRVHIAGPSMGTATALYAALKDPERFASLSLLVPPTAWATRTEQAESYLKSADLVENHGIGAFVRVGQSVLPPPALADRPRERVPAVSQELLPSIFRGAAMTDLPDQQELSGLGLPVQILAWVGDHAHPVSTAERLHRLIESSRLSIAETPEDLSGWPARVARFVERHRAG</sequence>
<dbReference type="InterPro" id="IPR000073">
    <property type="entry name" value="AB_hydrolase_1"/>
</dbReference>
<dbReference type="PRINTS" id="PR00111">
    <property type="entry name" value="ABHYDROLASE"/>
</dbReference>
<keyword evidence="3" id="KW-1185">Reference proteome</keyword>
<dbReference type="Pfam" id="PF00561">
    <property type="entry name" value="Abhydrolase_1"/>
    <property type="match status" value="1"/>
</dbReference>
<evidence type="ECO:0000313" key="3">
    <source>
        <dbReference type="Proteomes" id="UP000523139"/>
    </source>
</evidence>
<dbReference type="Gene3D" id="3.40.50.1820">
    <property type="entry name" value="alpha/beta hydrolase"/>
    <property type="match status" value="1"/>
</dbReference>
<dbReference type="AlphaFoldDB" id="A0A7X8TKX5"/>
<dbReference type="Proteomes" id="UP000523139">
    <property type="component" value="Unassembled WGS sequence"/>
</dbReference>
<dbReference type="GO" id="GO:0004806">
    <property type="term" value="F:triacylglycerol lipase activity"/>
    <property type="evidence" value="ECO:0007669"/>
    <property type="project" value="TreeGrafter"/>
</dbReference>
<feature type="domain" description="AB hydrolase-1" evidence="1">
    <location>
        <begin position="37"/>
        <end position="151"/>
    </location>
</feature>
<protein>
    <submittedName>
        <fullName evidence="2">Alpha/beta hydrolase</fullName>
    </submittedName>
</protein>
<dbReference type="InterPro" id="IPR029058">
    <property type="entry name" value="AB_hydrolase_fold"/>
</dbReference>
<gene>
    <name evidence="2" type="ORF">HGQ17_10810</name>
</gene>